<dbReference type="OrthoDB" id="9801899at2"/>
<dbReference type="Pfam" id="PF13419">
    <property type="entry name" value="HAD_2"/>
    <property type="match status" value="1"/>
</dbReference>
<dbReference type="GO" id="GO:0005975">
    <property type="term" value="P:carbohydrate metabolic process"/>
    <property type="evidence" value="ECO:0007669"/>
    <property type="project" value="InterPro"/>
</dbReference>
<dbReference type="NCBIfam" id="TIGR01656">
    <property type="entry name" value="Histidinol-ppas"/>
    <property type="match status" value="1"/>
</dbReference>
<feature type="binding site" evidence="10">
    <location>
        <position position="8"/>
    </location>
    <ligand>
        <name>Mg(2+)</name>
        <dbReference type="ChEBI" id="CHEBI:18420"/>
    </ligand>
</feature>
<feature type="binding site" evidence="10">
    <location>
        <position position="93"/>
    </location>
    <ligand>
        <name>Zn(2+)</name>
        <dbReference type="ChEBI" id="CHEBI:29105"/>
    </ligand>
</feature>
<feature type="site" description="Contributes to substrate recognition" evidence="9">
    <location>
        <position position="104"/>
    </location>
</feature>
<sequence>MNKAVFLDRDGVINEVKTSRVKFVNKPRDFHFLPGVKEAVAKLHECGYDIFVVTNQGGVGLGYMTESMLKEIHRHMVEEFEKAGAYIKEVKACTHKPHEDCECRKPKPGMLNTLIEKHNIDRRQSFMIGDREVDIEAGYAAQVTSLMVGNESSQAKFSFKDLPEAVKWICEEKN</sequence>
<comment type="subcellular location">
    <subcellularLocation>
        <location evidence="1 7">Cytoplasm</location>
    </subcellularLocation>
</comment>
<dbReference type="GO" id="GO:0046872">
    <property type="term" value="F:metal ion binding"/>
    <property type="evidence" value="ECO:0007669"/>
    <property type="project" value="UniProtKB-KW"/>
</dbReference>
<keyword evidence="5 7" id="KW-0119">Carbohydrate metabolism</keyword>
<dbReference type="PANTHER" id="PTHR42891">
    <property type="entry name" value="D-GLYCERO-BETA-D-MANNO-HEPTOSE-1,7-BISPHOSPHATE 7-PHOSPHATASE"/>
    <property type="match status" value="1"/>
</dbReference>
<dbReference type="InterPro" id="IPR004446">
    <property type="entry name" value="Heptose_bisP_phosphatase"/>
</dbReference>
<comment type="cofactor">
    <cofactor evidence="10">
        <name>Zn(2+)</name>
        <dbReference type="ChEBI" id="CHEBI:29105"/>
    </cofactor>
</comment>
<organism evidence="11 12">
    <name type="scientific">Alkalibacillus haloalkaliphilus</name>
    <dbReference type="NCBI Taxonomy" id="94136"/>
    <lineage>
        <taxon>Bacteria</taxon>
        <taxon>Bacillati</taxon>
        <taxon>Bacillota</taxon>
        <taxon>Bacilli</taxon>
        <taxon>Bacillales</taxon>
        <taxon>Bacillaceae</taxon>
        <taxon>Alkalibacillus</taxon>
    </lineage>
</organism>
<keyword evidence="10" id="KW-0862">Zinc</keyword>
<comment type="caution">
    <text evidence="11">The sequence shown here is derived from an EMBL/GenBank/DDBJ whole genome shotgun (WGS) entry which is preliminary data.</text>
</comment>
<dbReference type="Proteomes" id="UP000321440">
    <property type="component" value="Unassembled WGS sequence"/>
</dbReference>
<dbReference type="SUPFAM" id="SSF56784">
    <property type="entry name" value="HAD-like"/>
    <property type="match status" value="1"/>
</dbReference>
<dbReference type="PANTHER" id="PTHR42891:SF1">
    <property type="entry name" value="D-GLYCERO-BETA-D-MANNO-HEPTOSE-1,7-BISPHOSPHATE 7-PHOSPHATASE"/>
    <property type="match status" value="1"/>
</dbReference>
<keyword evidence="3 10" id="KW-0479">Metal-binding</keyword>
<dbReference type="NCBIfam" id="TIGR01662">
    <property type="entry name" value="HAD-SF-IIIA"/>
    <property type="match status" value="1"/>
</dbReference>
<feature type="binding site" evidence="10">
    <location>
        <position position="103"/>
    </location>
    <ligand>
        <name>Zn(2+)</name>
        <dbReference type="ChEBI" id="CHEBI:29105"/>
    </ligand>
</feature>
<gene>
    <name evidence="11" type="ORF">AHA02nite_26200</name>
</gene>
<feature type="site" description="Stabilizes the phosphoryl group" evidence="9">
    <location>
        <position position="54"/>
    </location>
</feature>
<evidence type="ECO:0000256" key="2">
    <source>
        <dbReference type="ARBA" id="ARBA00022490"/>
    </source>
</evidence>
<feature type="binding site" evidence="10">
    <location>
        <position position="10"/>
    </location>
    <ligand>
        <name>Mg(2+)</name>
        <dbReference type="ChEBI" id="CHEBI:18420"/>
    </ligand>
</feature>
<evidence type="ECO:0000313" key="11">
    <source>
        <dbReference type="EMBL" id="GEN46844.1"/>
    </source>
</evidence>
<dbReference type="Gene3D" id="3.40.50.1000">
    <property type="entry name" value="HAD superfamily/HAD-like"/>
    <property type="match status" value="1"/>
</dbReference>
<dbReference type="InterPro" id="IPR036412">
    <property type="entry name" value="HAD-like_sf"/>
</dbReference>
<feature type="active site" description="Nucleophile" evidence="8">
    <location>
        <position position="8"/>
    </location>
</feature>
<dbReference type="InterPro" id="IPR041492">
    <property type="entry name" value="HAD_2"/>
</dbReference>
<evidence type="ECO:0000256" key="7">
    <source>
        <dbReference type="PIRNR" id="PIRNR004682"/>
    </source>
</evidence>
<feature type="active site" description="Proton donor" evidence="8">
    <location>
        <position position="10"/>
    </location>
</feature>
<evidence type="ECO:0000256" key="5">
    <source>
        <dbReference type="ARBA" id="ARBA00023277"/>
    </source>
</evidence>
<evidence type="ECO:0000313" key="12">
    <source>
        <dbReference type="Proteomes" id="UP000321440"/>
    </source>
</evidence>
<reference evidence="11 12" key="1">
    <citation type="submission" date="2019-07" db="EMBL/GenBank/DDBJ databases">
        <title>Whole genome shotgun sequence of Alkalibacillus haloalkaliphilus NBRC 103110.</title>
        <authorList>
            <person name="Hosoyama A."/>
            <person name="Uohara A."/>
            <person name="Ohji S."/>
            <person name="Ichikawa N."/>
        </authorList>
    </citation>
    <scope>NUCLEOTIDE SEQUENCE [LARGE SCALE GENOMIC DNA]</scope>
    <source>
        <strain evidence="11 12">NBRC 103110</strain>
    </source>
</reference>
<dbReference type="EC" id="3.1.3.-" evidence="7"/>
<dbReference type="PIRSF" id="PIRSF004682">
    <property type="entry name" value="GmhB"/>
    <property type="match status" value="1"/>
</dbReference>
<dbReference type="GO" id="GO:0005737">
    <property type="term" value="C:cytoplasm"/>
    <property type="evidence" value="ECO:0007669"/>
    <property type="project" value="UniProtKB-SubCell"/>
</dbReference>
<protein>
    <recommendedName>
        <fullName evidence="6 7">D,D-heptose 1,7-bisphosphate phosphatase</fullName>
        <ecNumber evidence="7">3.1.3.-</ecNumber>
    </recommendedName>
</protein>
<dbReference type="RefSeq" id="WP_146818026.1">
    <property type="nucleotide sequence ID" value="NZ_BJYA01000019.1"/>
</dbReference>
<dbReference type="GO" id="GO:0016791">
    <property type="term" value="F:phosphatase activity"/>
    <property type="evidence" value="ECO:0007669"/>
    <property type="project" value="InterPro"/>
</dbReference>
<evidence type="ECO:0000256" key="9">
    <source>
        <dbReference type="PIRSR" id="PIRSR004682-3"/>
    </source>
</evidence>
<dbReference type="InterPro" id="IPR006549">
    <property type="entry name" value="HAD-SF_hydro_IIIA"/>
</dbReference>
<dbReference type="CDD" id="cd07503">
    <property type="entry name" value="HAD_HisB-N"/>
    <property type="match status" value="1"/>
</dbReference>
<dbReference type="InterPro" id="IPR023214">
    <property type="entry name" value="HAD_sf"/>
</dbReference>
<feature type="binding site" evidence="10">
    <location>
        <position position="130"/>
    </location>
    <ligand>
        <name>Mg(2+)</name>
        <dbReference type="ChEBI" id="CHEBI:18420"/>
    </ligand>
</feature>
<evidence type="ECO:0000256" key="3">
    <source>
        <dbReference type="ARBA" id="ARBA00022723"/>
    </source>
</evidence>
<accession>A0A511W6X6</accession>
<dbReference type="InterPro" id="IPR006543">
    <property type="entry name" value="Histidinol-phos"/>
</dbReference>
<keyword evidence="4 7" id="KW-0378">Hydrolase</keyword>
<dbReference type="AlphaFoldDB" id="A0A511W6X6"/>
<feature type="binding site" evidence="10">
    <location>
        <position position="95"/>
    </location>
    <ligand>
        <name>Zn(2+)</name>
        <dbReference type="ChEBI" id="CHEBI:29105"/>
    </ligand>
</feature>
<evidence type="ECO:0000256" key="8">
    <source>
        <dbReference type="PIRSR" id="PIRSR004682-1"/>
    </source>
</evidence>
<evidence type="ECO:0000256" key="1">
    <source>
        <dbReference type="ARBA" id="ARBA00004496"/>
    </source>
</evidence>
<keyword evidence="12" id="KW-1185">Reference proteome</keyword>
<comment type="similarity">
    <text evidence="7">Belongs to the gmhB family.</text>
</comment>
<name>A0A511W6X6_9BACI</name>
<evidence type="ECO:0000256" key="6">
    <source>
        <dbReference type="ARBA" id="ARBA00031828"/>
    </source>
</evidence>
<feature type="binding site" evidence="10">
    <location>
        <position position="101"/>
    </location>
    <ligand>
        <name>Zn(2+)</name>
        <dbReference type="ChEBI" id="CHEBI:29105"/>
    </ligand>
</feature>
<proteinExistence type="inferred from homology"/>
<feature type="site" description="Stabilizes the phosphoryl group" evidence="9">
    <location>
        <position position="105"/>
    </location>
</feature>
<keyword evidence="2 7" id="KW-0963">Cytoplasm</keyword>
<evidence type="ECO:0000256" key="10">
    <source>
        <dbReference type="PIRSR" id="PIRSR004682-4"/>
    </source>
</evidence>
<evidence type="ECO:0000256" key="4">
    <source>
        <dbReference type="ARBA" id="ARBA00022801"/>
    </source>
</evidence>
<comment type="cofactor">
    <cofactor evidence="10">
        <name>Mg(2+)</name>
        <dbReference type="ChEBI" id="CHEBI:18420"/>
    </cofactor>
</comment>
<keyword evidence="10" id="KW-0460">Magnesium</keyword>
<dbReference type="EMBL" id="BJYA01000019">
    <property type="protein sequence ID" value="GEN46844.1"/>
    <property type="molecule type" value="Genomic_DNA"/>
</dbReference>